<accession>G0L0D7</accession>
<gene>
    <name evidence="1" type="ordered locus">zobellia_204</name>
</gene>
<organism evidence="1 2">
    <name type="scientific">Zobellia galactanivorans (strain DSM 12802 / CCUG 47099 / CIP 106680 / NCIMB 13871 / Dsij)</name>
    <dbReference type="NCBI Taxonomy" id="63186"/>
    <lineage>
        <taxon>Bacteria</taxon>
        <taxon>Pseudomonadati</taxon>
        <taxon>Bacteroidota</taxon>
        <taxon>Flavobacteriia</taxon>
        <taxon>Flavobacteriales</taxon>
        <taxon>Flavobacteriaceae</taxon>
        <taxon>Zobellia</taxon>
    </lineage>
</organism>
<name>G0L0D7_ZOBGA</name>
<dbReference type="KEGG" id="zga:ZOBELLIA_204"/>
<keyword evidence="2" id="KW-1185">Reference proteome</keyword>
<protein>
    <submittedName>
        <fullName evidence="1">Uncharacterized protein</fullName>
    </submittedName>
</protein>
<reference evidence="2" key="1">
    <citation type="submission" date="2009-07" db="EMBL/GenBank/DDBJ databases">
        <title>Complete genome sequence of Zobellia galactanivorans Dsij.</title>
        <authorList>
            <consortium name="Genoscope - CEA"/>
        </authorList>
    </citation>
    <scope>NUCLEOTIDE SEQUENCE [LARGE SCALE GENOMIC DNA]</scope>
    <source>
        <strain evidence="2">DSM 12802 / CCUG 47099 / CIP 106680 / NCIMB 13871 / Dsij</strain>
    </source>
</reference>
<dbReference type="HOGENOM" id="CLU_3299026_0_0_10"/>
<dbReference type="EMBL" id="FP476056">
    <property type="protein sequence ID" value="CAZ94277.1"/>
    <property type="molecule type" value="Genomic_DNA"/>
</dbReference>
<dbReference type="AlphaFoldDB" id="G0L0D7"/>
<reference evidence="1 2" key="2">
    <citation type="journal article" date="2012" name="Environ. Microbiol.">
        <title>Characterization of the first alginolytic operons in a marine bacterium: from their emergence in marine Flavobacteriia to their independent transfers to marine Proteobacteria and human gut Bacteroides.</title>
        <authorList>
            <person name="Thomas F."/>
            <person name="Barbeyron T."/>
            <person name="Tonon T."/>
            <person name="Genicot S."/>
            <person name="Czjzek M."/>
            <person name="Michel G."/>
        </authorList>
    </citation>
    <scope>NUCLEOTIDE SEQUENCE [LARGE SCALE GENOMIC DNA]</scope>
    <source>
        <strain evidence="2">DSM 12802 / CCUG 47099 / CIP 106680 / NCIMB 13871 / Dsij</strain>
    </source>
</reference>
<dbReference type="Proteomes" id="UP000008898">
    <property type="component" value="Chromosome"/>
</dbReference>
<sequence length="40" mass="4584">MFPLFEKARIGLDENIVRILLFLSKIGIASAPIVFFKDFI</sequence>
<evidence type="ECO:0000313" key="2">
    <source>
        <dbReference type="Proteomes" id="UP000008898"/>
    </source>
</evidence>
<proteinExistence type="predicted"/>
<evidence type="ECO:0000313" key="1">
    <source>
        <dbReference type="EMBL" id="CAZ94277.1"/>
    </source>
</evidence>